<reference evidence="1 2" key="1">
    <citation type="submission" date="2019-05" db="EMBL/GenBank/DDBJ databases">
        <title>Another draft genome of Portunus trituberculatus and its Hox gene families provides insights of decapod evolution.</title>
        <authorList>
            <person name="Jeong J.-H."/>
            <person name="Song I."/>
            <person name="Kim S."/>
            <person name="Choi T."/>
            <person name="Kim D."/>
            <person name="Ryu S."/>
            <person name="Kim W."/>
        </authorList>
    </citation>
    <scope>NUCLEOTIDE SEQUENCE [LARGE SCALE GENOMIC DNA]</scope>
    <source>
        <tissue evidence="1">Muscle</tissue>
    </source>
</reference>
<dbReference type="EMBL" id="VSRR010019494">
    <property type="protein sequence ID" value="MPC62285.1"/>
    <property type="molecule type" value="Genomic_DNA"/>
</dbReference>
<proteinExistence type="predicted"/>
<evidence type="ECO:0000313" key="2">
    <source>
        <dbReference type="Proteomes" id="UP000324222"/>
    </source>
</evidence>
<evidence type="ECO:0000313" key="1">
    <source>
        <dbReference type="EMBL" id="MPC62285.1"/>
    </source>
</evidence>
<dbReference type="Proteomes" id="UP000324222">
    <property type="component" value="Unassembled WGS sequence"/>
</dbReference>
<name>A0A5B7GXZ6_PORTR</name>
<dbReference type="AlphaFoldDB" id="A0A5B7GXZ6"/>
<protein>
    <submittedName>
        <fullName evidence="1">Uncharacterized protein</fullName>
    </submittedName>
</protein>
<organism evidence="1 2">
    <name type="scientific">Portunus trituberculatus</name>
    <name type="common">Swimming crab</name>
    <name type="synonym">Neptunus trituberculatus</name>
    <dbReference type="NCBI Taxonomy" id="210409"/>
    <lineage>
        <taxon>Eukaryota</taxon>
        <taxon>Metazoa</taxon>
        <taxon>Ecdysozoa</taxon>
        <taxon>Arthropoda</taxon>
        <taxon>Crustacea</taxon>
        <taxon>Multicrustacea</taxon>
        <taxon>Malacostraca</taxon>
        <taxon>Eumalacostraca</taxon>
        <taxon>Eucarida</taxon>
        <taxon>Decapoda</taxon>
        <taxon>Pleocyemata</taxon>
        <taxon>Brachyura</taxon>
        <taxon>Eubrachyura</taxon>
        <taxon>Portunoidea</taxon>
        <taxon>Portunidae</taxon>
        <taxon>Portuninae</taxon>
        <taxon>Portunus</taxon>
    </lineage>
</organism>
<keyword evidence="2" id="KW-1185">Reference proteome</keyword>
<gene>
    <name evidence="1" type="ORF">E2C01_056368</name>
</gene>
<sequence>MRQRARRSGEWCPLVQRGERSSGCLKWKQQIPSLCWREWRRRKKRWEATR</sequence>
<accession>A0A5B7GXZ6</accession>
<comment type="caution">
    <text evidence="1">The sequence shown here is derived from an EMBL/GenBank/DDBJ whole genome shotgun (WGS) entry which is preliminary data.</text>
</comment>